<dbReference type="InterPro" id="IPR001574">
    <property type="entry name" value="Ribosome_inactivat_prot"/>
</dbReference>
<protein>
    <recommendedName>
        <fullName evidence="1">DUF6598 domain-containing protein</fullName>
    </recommendedName>
</protein>
<gene>
    <name evidence="2" type="ORF">GP486_002344</name>
</gene>
<organism evidence="2 3">
    <name type="scientific">Trichoglossum hirsutum</name>
    <dbReference type="NCBI Taxonomy" id="265104"/>
    <lineage>
        <taxon>Eukaryota</taxon>
        <taxon>Fungi</taxon>
        <taxon>Dikarya</taxon>
        <taxon>Ascomycota</taxon>
        <taxon>Pezizomycotina</taxon>
        <taxon>Geoglossomycetes</taxon>
        <taxon>Geoglossales</taxon>
        <taxon>Geoglossaceae</taxon>
        <taxon>Trichoglossum</taxon>
    </lineage>
</organism>
<dbReference type="PANTHER" id="PTHR33453">
    <property type="match status" value="1"/>
</dbReference>
<dbReference type="InterPro" id="IPR017989">
    <property type="entry name" value="Ribosome_inactivat_1/2"/>
</dbReference>
<accession>A0A9P8RRS1</accession>
<dbReference type="PANTHER" id="PTHR33453:SF38">
    <property type="entry name" value="DUF6598 DOMAIN-CONTAINING PROTEIN"/>
    <property type="match status" value="1"/>
</dbReference>
<evidence type="ECO:0000259" key="1">
    <source>
        <dbReference type="Pfam" id="PF20241"/>
    </source>
</evidence>
<sequence length="516" mass="57530">MVEFTEEFDIEQQDAGRAYRTFIEGLRTRLQSSLSHQRPVLPYQQNPPSRWFDITLRTQAHAVTLRIRLDNLYLDGYRAENPDQWFEFNNRATTHLIPGATFLGFNGSYDDLQNAGDRRRDNTNLGQQPLIAAVNQLANPNPTDRRQRARSLMVVIQMICEAIRFALISDHLADRFDLSETPTAQMIALENGWGDLSAARLCVERDPASPFQLRWPNAMLIRTVAEAVAAVGMLLHSNIPGPSRRPRSATPNDPYPIGRPLVEVFWVRIDNIDEEDPGDLYGTIIASDGLSSQYLYNRNGDNCESIHPGEHALLTGPPRVISAAGSFVISLSLWDKDSLSWDDEVVRGELGWNVYDFANTYDTLHLYMVSGQYGSSSVSYVVMSNAAEALVEVILINGDEGNPADVYGHITADITSGNISGQIELFRKGKKKYVEVRQQEAIPLSRPAVAVPIDGSLIIDADLWDHDAMSFDDEIAKGCAVFDPQINVSRVKNINGRNGQIESEGQLVLIFLLTVL</sequence>
<dbReference type="Pfam" id="PF20241">
    <property type="entry name" value="DUF6598"/>
    <property type="match status" value="1"/>
</dbReference>
<dbReference type="Proteomes" id="UP000750711">
    <property type="component" value="Unassembled WGS sequence"/>
</dbReference>
<name>A0A9P8RRS1_9PEZI</name>
<dbReference type="GO" id="GO:0017148">
    <property type="term" value="P:negative regulation of translation"/>
    <property type="evidence" value="ECO:0007669"/>
    <property type="project" value="InterPro"/>
</dbReference>
<dbReference type="EMBL" id="JAGHQM010000255">
    <property type="protein sequence ID" value="KAH0563089.1"/>
    <property type="molecule type" value="Genomic_DNA"/>
</dbReference>
<dbReference type="PRINTS" id="PR00396">
    <property type="entry name" value="SHIGARICIN"/>
</dbReference>
<proteinExistence type="predicted"/>
<dbReference type="InterPro" id="IPR016138">
    <property type="entry name" value="Ribosome_inactivat_prot_sub1"/>
</dbReference>
<dbReference type="InterPro" id="IPR046533">
    <property type="entry name" value="DUF6598"/>
</dbReference>
<dbReference type="GO" id="GO:0030598">
    <property type="term" value="F:rRNA N-glycosylase activity"/>
    <property type="evidence" value="ECO:0007669"/>
    <property type="project" value="InterPro"/>
</dbReference>
<comment type="caution">
    <text evidence="2">The sequence shown here is derived from an EMBL/GenBank/DDBJ whole genome shotgun (WGS) entry which is preliminary data.</text>
</comment>
<evidence type="ECO:0000313" key="3">
    <source>
        <dbReference type="Proteomes" id="UP000750711"/>
    </source>
</evidence>
<dbReference type="SUPFAM" id="SSF56371">
    <property type="entry name" value="Ribosome inactivating proteins (RIP)"/>
    <property type="match status" value="1"/>
</dbReference>
<dbReference type="InterPro" id="IPR036041">
    <property type="entry name" value="Ribosome-inact_prot_sf"/>
</dbReference>
<keyword evidence="3" id="KW-1185">Reference proteome</keyword>
<dbReference type="Gene3D" id="3.40.420.10">
    <property type="entry name" value="Ricin (A subunit), domain 1"/>
    <property type="match status" value="1"/>
</dbReference>
<reference evidence="2" key="1">
    <citation type="submission" date="2021-03" db="EMBL/GenBank/DDBJ databases">
        <title>Comparative genomics and phylogenomic investigation of the class Geoglossomycetes provide insights into ecological specialization and systematics.</title>
        <authorList>
            <person name="Melie T."/>
            <person name="Pirro S."/>
            <person name="Miller A.N."/>
            <person name="Quandt A."/>
        </authorList>
    </citation>
    <scope>NUCLEOTIDE SEQUENCE</scope>
    <source>
        <strain evidence="2">CAQ_001_2017</strain>
    </source>
</reference>
<dbReference type="InterPro" id="IPR016139">
    <property type="entry name" value="Ribosome_inactivat_prot_sub2"/>
</dbReference>
<evidence type="ECO:0000313" key="2">
    <source>
        <dbReference type="EMBL" id="KAH0563089.1"/>
    </source>
</evidence>
<feature type="domain" description="DUF6598" evidence="1">
    <location>
        <begin position="261"/>
        <end position="496"/>
    </location>
</feature>
<dbReference type="Pfam" id="PF00161">
    <property type="entry name" value="RIP"/>
    <property type="match status" value="1"/>
</dbReference>
<dbReference type="Gene3D" id="4.10.470.10">
    <property type="entry name" value="Ricin (A Subunit), domain 2"/>
    <property type="match status" value="1"/>
</dbReference>
<dbReference type="AlphaFoldDB" id="A0A9P8RRS1"/>